<accession>A0A316HNH1</accession>
<keyword evidence="1" id="KW-0732">Signal</keyword>
<dbReference type="PANTHER" id="PTHR43019">
    <property type="entry name" value="SERINE ENDOPROTEASE DEGS"/>
    <property type="match status" value="1"/>
</dbReference>
<gene>
    <name evidence="2" type="ORF">C7456_12121</name>
</gene>
<evidence type="ECO:0000256" key="1">
    <source>
        <dbReference type="SAM" id="SignalP"/>
    </source>
</evidence>
<dbReference type="Pfam" id="PF13365">
    <property type="entry name" value="Trypsin_2"/>
    <property type="match status" value="1"/>
</dbReference>
<dbReference type="Proteomes" id="UP000245812">
    <property type="component" value="Unassembled WGS sequence"/>
</dbReference>
<dbReference type="GO" id="GO:0006508">
    <property type="term" value="P:proteolysis"/>
    <property type="evidence" value="ECO:0007669"/>
    <property type="project" value="InterPro"/>
</dbReference>
<name>A0A316HNH1_9GAMM</name>
<proteinExistence type="predicted"/>
<dbReference type="RefSeq" id="WP_109724834.1">
    <property type="nucleotide sequence ID" value="NZ_MSZV01000032.1"/>
</dbReference>
<dbReference type="OrthoDB" id="212300at2"/>
<dbReference type="Gene3D" id="2.40.10.120">
    <property type="match status" value="1"/>
</dbReference>
<dbReference type="SUPFAM" id="SSF50494">
    <property type="entry name" value="Trypsin-like serine proteases"/>
    <property type="match status" value="1"/>
</dbReference>
<dbReference type="PANTHER" id="PTHR43019:SF23">
    <property type="entry name" value="PROTEASE DO-LIKE 5, CHLOROPLASTIC"/>
    <property type="match status" value="1"/>
</dbReference>
<keyword evidence="3" id="KW-1185">Reference proteome</keyword>
<comment type="caution">
    <text evidence="2">The sequence shown here is derived from an EMBL/GenBank/DDBJ whole genome shotgun (WGS) entry which is preliminary data.</text>
</comment>
<evidence type="ECO:0000313" key="3">
    <source>
        <dbReference type="Proteomes" id="UP000245812"/>
    </source>
</evidence>
<reference evidence="2 3" key="1">
    <citation type="submission" date="2018-05" db="EMBL/GenBank/DDBJ databases">
        <title>Genomic Encyclopedia of Type Strains, Phase IV (KMG-IV): sequencing the most valuable type-strain genomes for metagenomic binning, comparative biology and taxonomic classification.</title>
        <authorList>
            <person name="Goeker M."/>
        </authorList>
    </citation>
    <scope>NUCLEOTIDE SEQUENCE [LARGE SCALE GENOMIC DNA]</scope>
    <source>
        <strain evidence="2 3">DSM 14263</strain>
    </source>
</reference>
<dbReference type="PRINTS" id="PR00834">
    <property type="entry name" value="PROTEASES2C"/>
</dbReference>
<feature type="chain" id="PRO_5016325405" evidence="1">
    <location>
        <begin position="36"/>
        <end position="672"/>
    </location>
</feature>
<evidence type="ECO:0000313" key="2">
    <source>
        <dbReference type="EMBL" id="PWK81544.1"/>
    </source>
</evidence>
<dbReference type="AlphaFoldDB" id="A0A316HNH1"/>
<sequence length="672" mass="73471">MARGSTEKRARGGDGWRGWLGRLALLALAAGPAHAAAAVLDPAVLPQVQAATFEVVVPKPASDPLSYEKPLPLELLPYQFRTDKYFSIGTAFALGDDRYVTAAHVLDVGIGSLLGEPALRDASGQVYAIDKILEFSQQRDFVVFSLAHPPKVKPLPVDAAPALNQAVYAVGNALGTGVVIRDGLYTSNTPEEQDGRWKWIRFSAAASPGNSGGPLLDKDGKVIGVVLMKSANENLNYALPIAEVLKAPANTAVLDQRRSYQFDVFDATQVDDVKGQFALPKSFAEFGAAYLGLVDGYSDSQLGALLAKDPEHLFPHGSGSNRLLYGQAYLNGFPSLVMRDSDGDWGISHGSVDRQNLPHNGYVERSHVGHQGLFHLRRPDDVTADRLYHDPQLLMDLILKVAPLQRPVATEQIKITSLGKPQQDTVYTDGYHRRWQVRSWPLAYSDTVLICFALPVPDGYAAMVRFAKAGPQVHDSTIDLKALTDFVYLSYDGTLAQWRDFLKQDALLPDALRAVTLDVDYGKRLAYRSPRLAFAYTPALQAIQPDSGLTLGFSYFVDHGKVVWDVAQVLAKASVHDSDVVRLNRLARPADGMDDNFRSEWDKLRRREHPVDGVAFNGDDATMIDTIGGSVGPKDDPGVIYTAAYATKGNQPQAAMKAKLDLLLKDLEIRER</sequence>
<dbReference type="InterPro" id="IPR001940">
    <property type="entry name" value="Peptidase_S1C"/>
</dbReference>
<dbReference type="EMBL" id="QGHC01000021">
    <property type="protein sequence ID" value="PWK81544.1"/>
    <property type="molecule type" value="Genomic_DNA"/>
</dbReference>
<dbReference type="GO" id="GO:0004252">
    <property type="term" value="F:serine-type endopeptidase activity"/>
    <property type="evidence" value="ECO:0007669"/>
    <property type="project" value="InterPro"/>
</dbReference>
<protein>
    <submittedName>
        <fullName evidence="2">Trypsin-like peptidase</fullName>
    </submittedName>
</protein>
<feature type="signal peptide" evidence="1">
    <location>
        <begin position="1"/>
        <end position="35"/>
    </location>
</feature>
<dbReference type="InterPro" id="IPR009003">
    <property type="entry name" value="Peptidase_S1_PA"/>
</dbReference>
<organism evidence="2 3">
    <name type="scientific">Fulvimonas soli</name>
    <dbReference type="NCBI Taxonomy" id="155197"/>
    <lineage>
        <taxon>Bacteria</taxon>
        <taxon>Pseudomonadati</taxon>
        <taxon>Pseudomonadota</taxon>
        <taxon>Gammaproteobacteria</taxon>
        <taxon>Lysobacterales</taxon>
        <taxon>Rhodanobacteraceae</taxon>
        <taxon>Fulvimonas</taxon>
    </lineage>
</organism>